<feature type="transmembrane region" description="Helical" evidence="1">
    <location>
        <begin position="64"/>
        <end position="85"/>
    </location>
</feature>
<keyword evidence="1" id="KW-0472">Membrane</keyword>
<dbReference type="RefSeq" id="WP_156358815.1">
    <property type="nucleotide sequence ID" value="NZ_JAMXAX010000045.1"/>
</dbReference>
<reference evidence="3" key="1">
    <citation type="journal article" date="2019" name="Int. J. Syst. Evol. Microbiol.">
        <title>The Global Catalogue of Microorganisms (GCM) 10K type strain sequencing project: providing services to taxonomists for standard genome sequencing and annotation.</title>
        <authorList>
            <consortium name="The Broad Institute Genomics Platform"/>
            <consortium name="The Broad Institute Genome Sequencing Center for Infectious Disease"/>
            <person name="Wu L."/>
            <person name="Ma J."/>
        </authorList>
    </citation>
    <scope>NUCLEOTIDE SEQUENCE [LARGE SCALE GENOMIC DNA]</scope>
    <source>
        <strain evidence="3">CCUG 2113</strain>
    </source>
</reference>
<evidence type="ECO:0000313" key="2">
    <source>
        <dbReference type="EMBL" id="MFC3936864.1"/>
    </source>
</evidence>
<name>A0ABV8DFG2_9BURK</name>
<proteinExistence type="predicted"/>
<keyword evidence="3" id="KW-1185">Reference proteome</keyword>
<evidence type="ECO:0008006" key="4">
    <source>
        <dbReference type="Google" id="ProtNLM"/>
    </source>
</evidence>
<gene>
    <name evidence="2" type="ORF">ACFOW3_19760</name>
</gene>
<organism evidence="2 3">
    <name type="scientific">Acidovorax facilis</name>
    <dbReference type="NCBI Taxonomy" id="12917"/>
    <lineage>
        <taxon>Bacteria</taxon>
        <taxon>Pseudomonadati</taxon>
        <taxon>Pseudomonadota</taxon>
        <taxon>Betaproteobacteria</taxon>
        <taxon>Burkholderiales</taxon>
        <taxon>Comamonadaceae</taxon>
        <taxon>Acidovorax</taxon>
    </lineage>
</organism>
<dbReference type="EMBL" id="JBHSAJ010000059">
    <property type="protein sequence ID" value="MFC3936864.1"/>
    <property type="molecule type" value="Genomic_DNA"/>
</dbReference>
<keyword evidence="1" id="KW-0812">Transmembrane</keyword>
<comment type="caution">
    <text evidence="2">The sequence shown here is derived from an EMBL/GenBank/DDBJ whole genome shotgun (WGS) entry which is preliminary data.</text>
</comment>
<evidence type="ECO:0000313" key="3">
    <source>
        <dbReference type="Proteomes" id="UP001595693"/>
    </source>
</evidence>
<sequence>MARSEDYCKRLLVIAKSGWIKIVGGAALALGVWLWWGLWGVSIFKKLICSAPQSCTDLGQVGDIFGGVNAFFAALALAAVAYSTYSSRRAFEEEQANSRRAFEEEQRSSRAAFEEAQLNSRKAFEEQQQRIFDVDNLEQIRKSYGWAFQVLDEDGIKGDGENRRLAWLTAARHLLRAERLVKSIQTPVYKTIQSEEEEYWRTKFHRALSNPSLSKVSFFADTTTAVPIERVEFSSALVVVAFSVWKEDEADPVDSVNRGELLERRGVVGPGGVHKALQRYLDVLPNVKQEWEQYKEANSGSKAVVGQPDNLAK</sequence>
<accession>A0ABV8DFG2</accession>
<feature type="transmembrane region" description="Helical" evidence="1">
    <location>
        <begin position="20"/>
        <end position="44"/>
    </location>
</feature>
<dbReference type="Proteomes" id="UP001595693">
    <property type="component" value="Unassembled WGS sequence"/>
</dbReference>
<protein>
    <recommendedName>
        <fullName evidence="4">DUF4760 domain-containing protein</fullName>
    </recommendedName>
</protein>
<evidence type="ECO:0000256" key="1">
    <source>
        <dbReference type="SAM" id="Phobius"/>
    </source>
</evidence>
<keyword evidence="1" id="KW-1133">Transmembrane helix</keyword>